<evidence type="ECO:0000313" key="2">
    <source>
        <dbReference type="EMBL" id="KAF4512390.1"/>
    </source>
</evidence>
<dbReference type="OrthoDB" id="1714508at2759"/>
<name>A0A8H4V9B4_9HYPO</name>
<evidence type="ECO:0000256" key="1">
    <source>
        <dbReference type="SAM" id="MobiDB-lite"/>
    </source>
</evidence>
<feature type="region of interest" description="Disordered" evidence="1">
    <location>
        <begin position="204"/>
        <end position="250"/>
    </location>
</feature>
<feature type="compositionally biased region" description="Basic and acidic residues" evidence="1">
    <location>
        <begin position="241"/>
        <end position="250"/>
    </location>
</feature>
<dbReference type="AlphaFoldDB" id="A0A8H4V9B4"/>
<dbReference type="GO" id="GO:0006355">
    <property type="term" value="P:regulation of DNA-templated transcription"/>
    <property type="evidence" value="ECO:0007669"/>
    <property type="project" value="InterPro"/>
</dbReference>
<feature type="compositionally biased region" description="Acidic residues" evidence="1">
    <location>
        <begin position="9"/>
        <end position="18"/>
    </location>
</feature>
<proteinExistence type="predicted"/>
<feature type="compositionally biased region" description="Pro residues" evidence="1">
    <location>
        <begin position="113"/>
        <end position="125"/>
    </location>
</feature>
<reference evidence="2 3" key="1">
    <citation type="journal article" date="2020" name="Genome Biol. Evol.">
        <title>A new high-quality draft genome assembly of the Chinese cordyceps Ophiocordyceps sinensis.</title>
        <authorList>
            <person name="Shu R."/>
            <person name="Zhang J."/>
            <person name="Meng Q."/>
            <person name="Zhang H."/>
            <person name="Zhou G."/>
            <person name="Li M."/>
            <person name="Wu P."/>
            <person name="Zhao Y."/>
            <person name="Chen C."/>
            <person name="Qin Q."/>
        </authorList>
    </citation>
    <scope>NUCLEOTIDE SEQUENCE [LARGE SCALE GENOMIC DNA]</scope>
    <source>
        <strain evidence="2 3">IOZ07</strain>
    </source>
</reference>
<dbReference type="InterPro" id="IPR012479">
    <property type="entry name" value="SAP30BP"/>
</dbReference>
<comment type="caution">
    <text evidence="2">The sequence shown here is derived from an EMBL/GenBank/DDBJ whole genome shotgun (WGS) entry which is preliminary data.</text>
</comment>
<dbReference type="EMBL" id="JAAVMX010000002">
    <property type="protein sequence ID" value="KAF4512390.1"/>
    <property type="molecule type" value="Genomic_DNA"/>
</dbReference>
<organism evidence="2 3">
    <name type="scientific">Ophiocordyceps sinensis</name>
    <dbReference type="NCBI Taxonomy" id="72228"/>
    <lineage>
        <taxon>Eukaryota</taxon>
        <taxon>Fungi</taxon>
        <taxon>Dikarya</taxon>
        <taxon>Ascomycota</taxon>
        <taxon>Pezizomycotina</taxon>
        <taxon>Sordariomycetes</taxon>
        <taxon>Hypocreomycetidae</taxon>
        <taxon>Hypocreales</taxon>
        <taxon>Ophiocordycipitaceae</taxon>
        <taxon>Ophiocordyceps</taxon>
    </lineage>
</organism>
<feature type="compositionally biased region" description="Low complexity" evidence="1">
    <location>
        <begin position="226"/>
        <end position="238"/>
    </location>
</feature>
<dbReference type="GO" id="GO:0005634">
    <property type="term" value="C:nucleus"/>
    <property type="evidence" value="ECO:0007669"/>
    <property type="project" value="TreeGrafter"/>
</dbReference>
<sequence>MAGLVGYDSSDDERDDAEQPLGQDTEARSSPASAIPETEAKAAEQHLGPPPSSEAEPLTVSQSAVPLGPSLPPPMQEAAMAGDWYQAEGSSSPYSANRALIHDLTLPSVPNLDIPPSPPGSPPPRASKSFEQFLALKKKGTHFNSKLEQSTALRNPTVTEKLMDFVGLDERQQYETTLSPDLWNPAAFPETAFLENLRKSRDRIAKQREADKASGARTSVDFVPSTATGNATAPAAGGLSRGDKSRSSWK</sequence>
<evidence type="ECO:0000313" key="3">
    <source>
        <dbReference type="Proteomes" id="UP000557566"/>
    </source>
</evidence>
<dbReference type="Proteomes" id="UP000557566">
    <property type="component" value="Unassembled WGS sequence"/>
</dbReference>
<dbReference type="PANTHER" id="PTHR13464:SF0">
    <property type="entry name" value="SAP30-BINDING PROTEIN"/>
    <property type="match status" value="1"/>
</dbReference>
<dbReference type="Pfam" id="PF07818">
    <property type="entry name" value="HCNGP"/>
    <property type="match status" value="1"/>
</dbReference>
<protein>
    <recommendedName>
        <fullName evidence="4">HCNGP-like protein</fullName>
    </recommendedName>
</protein>
<dbReference type="PANTHER" id="PTHR13464">
    <property type="entry name" value="TRANSCRIPTIONAL REGULATOR PROTEIN HCNGP"/>
    <property type="match status" value="1"/>
</dbReference>
<gene>
    <name evidence="2" type="ORF">G6O67_001537</name>
</gene>
<feature type="compositionally biased region" description="Basic and acidic residues" evidence="1">
    <location>
        <begin position="204"/>
        <end position="214"/>
    </location>
</feature>
<keyword evidence="3" id="KW-1185">Reference proteome</keyword>
<accession>A0A8H4V9B4</accession>
<evidence type="ECO:0008006" key="4">
    <source>
        <dbReference type="Google" id="ProtNLM"/>
    </source>
</evidence>
<feature type="region of interest" description="Disordered" evidence="1">
    <location>
        <begin position="1"/>
        <end position="129"/>
    </location>
</feature>